<gene>
    <name evidence="2" type="ORF">Theba_1582</name>
</gene>
<feature type="domain" description="PD-(D/E)XK endonuclease-like" evidence="1">
    <location>
        <begin position="748"/>
        <end position="1011"/>
    </location>
</feature>
<dbReference type="SUPFAM" id="SSF52980">
    <property type="entry name" value="Restriction endonuclease-like"/>
    <property type="match status" value="1"/>
</dbReference>
<organism evidence="2 3">
    <name type="scientific">Mesotoga prima MesG1.Ag.4.2</name>
    <dbReference type="NCBI Taxonomy" id="660470"/>
    <lineage>
        <taxon>Bacteria</taxon>
        <taxon>Thermotogati</taxon>
        <taxon>Thermotogota</taxon>
        <taxon>Thermotogae</taxon>
        <taxon>Kosmotogales</taxon>
        <taxon>Kosmotogaceae</taxon>
        <taxon>Mesotoga</taxon>
    </lineage>
</organism>
<name>I2F5P9_9BACT</name>
<dbReference type="KEGG" id="mpg:Theba_1582"/>
<dbReference type="InterPro" id="IPR038726">
    <property type="entry name" value="PDDEXK_AddAB-type"/>
</dbReference>
<protein>
    <recommendedName>
        <fullName evidence="1">PD-(D/E)XK endonuclease-like domain-containing protein</fullName>
    </recommendedName>
</protein>
<evidence type="ECO:0000313" key="3">
    <source>
        <dbReference type="Proteomes" id="UP000002881"/>
    </source>
</evidence>
<dbReference type="EMBL" id="CP003532">
    <property type="protein sequence ID" value="AFK07252.1"/>
    <property type="molecule type" value="Genomic_DNA"/>
</dbReference>
<evidence type="ECO:0000313" key="2">
    <source>
        <dbReference type="EMBL" id="AFK07252.1"/>
    </source>
</evidence>
<accession>I2F5P9</accession>
<dbReference type="Proteomes" id="UP000002881">
    <property type="component" value="Chromosome"/>
</dbReference>
<reference evidence="2 3" key="1">
    <citation type="journal article" date="2012" name="Genome Biol. Evol.">
        <title>Genome Sequence of the Mesophilic Thermotogales Bacterium Mesotoga prima MesG1.Ag.4.2 Reveals the Largest Thermotogales Genome To Date.</title>
        <authorList>
            <person name="Zhaxybayeva O."/>
            <person name="Swithers K.S."/>
            <person name="Foght J."/>
            <person name="Green A.G."/>
            <person name="Bruce D."/>
            <person name="Detter C."/>
            <person name="Han S."/>
            <person name="Teshima H."/>
            <person name="Han J."/>
            <person name="Woyke T."/>
            <person name="Pitluck S."/>
            <person name="Nolan M."/>
            <person name="Ivanova N."/>
            <person name="Pati A."/>
            <person name="Land M.L."/>
            <person name="Dlutek M."/>
            <person name="Doolittle W.F."/>
            <person name="Noll K.M."/>
            <person name="Nesbo C.L."/>
        </authorList>
    </citation>
    <scope>NUCLEOTIDE SEQUENCE [LARGE SCALE GENOMIC DNA]</scope>
    <source>
        <strain evidence="3">mesG1.Ag.4.2</strain>
    </source>
</reference>
<dbReference type="InterPro" id="IPR011604">
    <property type="entry name" value="PDDEXK-like_dom_sf"/>
</dbReference>
<sequence length="1025" mass="118382">MKITLFIGPLASAKTERLLRELETVHWRDPFSYFFVGPSGDHVRYFRENFISRVGTIPASRFLAMDQFAVEVFRRLNPNSIHVGNHLMRLEIGDILDQMGKGELADSPVFVEYLLEMIHDVKENRGFDRIFSTEDEAVSVLESIYNELDSRFSRRNIFDTFDAYTRIEEHKDELINEEFGDTLFLDGFHDFSPALKIFFKTIIPTYREVFITITQEPDKESLFSNIDSILETIDEIAENSTDLEIKRIFFEKSPSSSGLNGFKEALFSPGKVEQNCDSVSVVVYPDIFAEVEGVSRFVKESIISACEPGDISIVSSDFNLYSKLLSDKLNEYGVPHRIEGDEELHSSLSIRRLILPLETAVLGFPPEKIIAMADSGYGGEVDSSFIESAAAMSRIIYERPNMWLSLEKRRSSWDERLSRLVDLMKERRNAIISLADDELEMSAAEELDEAIERIDSEVVPAVQRIFRLLDSFRSLRKRDVGNYRKMFITWEKELSLIQSLTGYESEVKDREMDAIVRFFEYTLPYLERLLYFMGKSSVSPKEYYRYLMLLLKHDKFPLSRNKANRVEIQSLINSRFSKKRMKVFVGFVDGAYPHVEMNPLYSFTQFGDSRPRDLLLDEETHERLNLYLSISTAEESVRFSLPESTIDGEPILPSPYLKNVAESSGCETTREGRKVGRRSGYIPELRASMSQSELKISAAKFFLNEKWDLLKSFPPLSNLDTVLSNFRRDFSWSVQNRRRLEEVVGNVFSFSRLKSYHDCPFSFFLSYVVGLDVSPEHVFELTPLDEGNIFHSVLKDFFSGKNRDWQDSLAENIKRHLMHDSNIVFRFEFERLSEVLHEYITVREGKRPNFMGDNFIPYAFEKAFGIGETEPVKLLENLYLRGKIDRVDIDRSSSSVYLIDYKRGDSGDERQLLLYSLVAEKLLEDESLDVAGGVFKTLTGKTVNKAAFRTISSEGGKVWEFAGKKKDNRIVKESDLLKWLKEVHEGIYSGEFTPSFTVSASKCYSCRFSEIKRSITWREGRKEYE</sequence>
<dbReference type="InterPro" id="IPR027417">
    <property type="entry name" value="P-loop_NTPase"/>
</dbReference>
<dbReference type="AlphaFoldDB" id="I2F5P9"/>
<dbReference type="eggNOG" id="COG3857">
    <property type="taxonomic scope" value="Bacteria"/>
</dbReference>
<dbReference type="Gene3D" id="3.90.320.10">
    <property type="match status" value="1"/>
</dbReference>
<dbReference type="InterPro" id="IPR011335">
    <property type="entry name" value="Restrct_endonuc-II-like"/>
</dbReference>
<keyword evidence="3" id="KW-1185">Reference proteome</keyword>
<dbReference type="GeneID" id="87107379"/>
<dbReference type="HOGENOM" id="CLU_010384_0_0_0"/>
<evidence type="ECO:0000259" key="1">
    <source>
        <dbReference type="Pfam" id="PF12705"/>
    </source>
</evidence>
<proteinExistence type="predicted"/>
<dbReference type="SUPFAM" id="SSF52540">
    <property type="entry name" value="P-loop containing nucleoside triphosphate hydrolases"/>
    <property type="match status" value="1"/>
</dbReference>
<dbReference type="Pfam" id="PF12705">
    <property type="entry name" value="PDDEXK_1"/>
    <property type="match status" value="1"/>
</dbReference>
<dbReference type="RefSeq" id="WP_014731158.1">
    <property type="nucleotide sequence ID" value="NC_017934.1"/>
</dbReference>
<dbReference type="STRING" id="660470.Theba_1582"/>